<sequence>MTKVTRVWRLMTITAVAGVLYHLTRTPRTMPQFAAHQCHHTPRSRTLPWTIGANCQYAPVASRKQDVLHQTLQMSNYSDALTTNGHQPLFHHIAAVAITKNIVKRDSISRTRWKRPRLCCGKLASSIH</sequence>
<name>A0AAN6E4S5_9EURO</name>
<evidence type="ECO:0000256" key="1">
    <source>
        <dbReference type="SAM" id="Phobius"/>
    </source>
</evidence>
<accession>A0AAN6E4S5</accession>
<evidence type="ECO:0000313" key="3">
    <source>
        <dbReference type="Proteomes" id="UP001203852"/>
    </source>
</evidence>
<keyword evidence="1" id="KW-0812">Transmembrane</keyword>
<gene>
    <name evidence="2" type="ORF">EDD36DRAFT_22059</name>
</gene>
<keyword evidence="1" id="KW-0472">Membrane</keyword>
<evidence type="ECO:0000313" key="2">
    <source>
        <dbReference type="EMBL" id="KAI1618101.1"/>
    </source>
</evidence>
<reference evidence="2" key="1">
    <citation type="journal article" date="2022" name="bioRxiv">
        <title>Deciphering the potential niche of two novel black yeast fungi from a biological soil crust based on their genomes, phenotypes, and melanin regulation.</title>
        <authorList>
            <consortium name="DOE Joint Genome Institute"/>
            <person name="Carr E.C."/>
            <person name="Barton Q."/>
            <person name="Grambo S."/>
            <person name="Sullivan M."/>
            <person name="Renfro C.M."/>
            <person name="Kuo A."/>
            <person name="Pangilinan J."/>
            <person name="Lipzen A."/>
            <person name="Keymanesh K."/>
            <person name="Savage E."/>
            <person name="Barry K."/>
            <person name="Grigoriev I.V."/>
            <person name="Riekhof W.R."/>
            <person name="Harris S.S."/>
        </authorList>
    </citation>
    <scope>NUCLEOTIDE SEQUENCE</scope>
    <source>
        <strain evidence="2">JF 03-4F</strain>
    </source>
</reference>
<dbReference type="EMBL" id="MU404350">
    <property type="protein sequence ID" value="KAI1618101.1"/>
    <property type="molecule type" value="Genomic_DNA"/>
</dbReference>
<keyword evidence="1" id="KW-1133">Transmembrane helix</keyword>
<comment type="caution">
    <text evidence="2">The sequence shown here is derived from an EMBL/GenBank/DDBJ whole genome shotgun (WGS) entry which is preliminary data.</text>
</comment>
<organism evidence="2 3">
    <name type="scientific">Exophiala viscosa</name>
    <dbReference type="NCBI Taxonomy" id="2486360"/>
    <lineage>
        <taxon>Eukaryota</taxon>
        <taxon>Fungi</taxon>
        <taxon>Dikarya</taxon>
        <taxon>Ascomycota</taxon>
        <taxon>Pezizomycotina</taxon>
        <taxon>Eurotiomycetes</taxon>
        <taxon>Chaetothyriomycetidae</taxon>
        <taxon>Chaetothyriales</taxon>
        <taxon>Herpotrichiellaceae</taxon>
        <taxon>Exophiala</taxon>
    </lineage>
</organism>
<protein>
    <submittedName>
        <fullName evidence="2">Uncharacterized protein</fullName>
    </submittedName>
</protein>
<keyword evidence="3" id="KW-1185">Reference proteome</keyword>
<dbReference type="AlphaFoldDB" id="A0AAN6E4S5"/>
<dbReference type="Proteomes" id="UP001203852">
    <property type="component" value="Unassembled WGS sequence"/>
</dbReference>
<feature type="transmembrane region" description="Helical" evidence="1">
    <location>
        <begin position="6"/>
        <end position="23"/>
    </location>
</feature>
<proteinExistence type="predicted"/>